<dbReference type="InterPro" id="IPR029063">
    <property type="entry name" value="SAM-dependent_MTases_sf"/>
</dbReference>
<dbReference type="Gene3D" id="3.40.50.150">
    <property type="entry name" value="Vaccinia Virus protein VP39"/>
    <property type="match status" value="1"/>
</dbReference>
<evidence type="ECO:0000313" key="3">
    <source>
        <dbReference type="EMBL" id="PIS22102.1"/>
    </source>
</evidence>
<keyword evidence="1" id="KW-0808">Transferase</keyword>
<dbReference type="PANTHER" id="PTHR43861">
    <property type="entry name" value="TRANS-ACONITATE 2-METHYLTRANSFERASE-RELATED"/>
    <property type="match status" value="1"/>
</dbReference>
<accession>A0A2H0XB21</accession>
<evidence type="ECO:0000313" key="4">
    <source>
        <dbReference type="Proteomes" id="UP000231252"/>
    </source>
</evidence>
<reference evidence="4" key="1">
    <citation type="submission" date="2017-09" db="EMBL/GenBank/DDBJ databases">
        <title>Depth-based differentiation of microbial function through sediment-hosted aquifers and enrichment of novel symbionts in the deep terrestrial subsurface.</title>
        <authorList>
            <person name="Probst A.J."/>
            <person name="Ladd B."/>
            <person name="Jarett J.K."/>
            <person name="Geller-Mcgrath D.E."/>
            <person name="Sieber C.M.K."/>
            <person name="Emerson J.B."/>
            <person name="Anantharaman K."/>
            <person name="Thomas B.C."/>
            <person name="Malmstrom R."/>
            <person name="Stieglmeier M."/>
            <person name="Klingl A."/>
            <person name="Woyke T."/>
            <person name="Ryan C.M."/>
            <person name="Banfield J.F."/>
        </authorList>
    </citation>
    <scope>NUCLEOTIDE SEQUENCE [LARGE SCALE GENOMIC DNA]</scope>
</reference>
<dbReference type="Pfam" id="PF13847">
    <property type="entry name" value="Methyltransf_31"/>
    <property type="match status" value="1"/>
</dbReference>
<dbReference type="EMBL" id="PEYU01000083">
    <property type="protein sequence ID" value="PIS22102.1"/>
    <property type="molecule type" value="Genomic_DNA"/>
</dbReference>
<protein>
    <recommendedName>
        <fullName evidence="2">Methyltransferase domain-containing protein</fullName>
    </recommendedName>
</protein>
<organism evidence="3 4">
    <name type="scientific">candidate division WWE3 bacterium CG08_land_8_20_14_0_20_41_10</name>
    <dbReference type="NCBI Taxonomy" id="1975085"/>
    <lineage>
        <taxon>Bacteria</taxon>
        <taxon>Katanobacteria</taxon>
    </lineage>
</organism>
<name>A0A2H0XB21_UNCKA</name>
<feature type="non-terminal residue" evidence="3">
    <location>
        <position position="1"/>
    </location>
</feature>
<evidence type="ECO:0000256" key="1">
    <source>
        <dbReference type="ARBA" id="ARBA00022679"/>
    </source>
</evidence>
<dbReference type="SUPFAM" id="SSF53335">
    <property type="entry name" value="S-adenosyl-L-methionine-dependent methyltransferases"/>
    <property type="match status" value="1"/>
</dbReference>
<dbReference type="CDD" id="cd02440">
    <property type="entry name" value="AdoMet_MTases"/>
    <property type="match status" value="1"/>
</dbReference>
<dbReference type="AlphaFoldDB" id="A0A2H0XB21"/>
<proteinExistence type="predicted"/>
<dbReference type="GO" id="GO:0016740">
    <property type="term" value="F:transferase activity"/>
    <property type="evidence" value="ECO:0007669"/>
    <property type="project" value="UniProtKB-KW"/>
</dbReference>
<gene>
    <name evidence="3" type="ORF">COT50_03750</name>
</gene>
<comment type="caution">
    <text evidence="3">The sequence shown here is derived from an EMBL/GenBank/DDBJ whole genome shotgun (WGS) entry which is preliminary data.</text>
</comment>
<dbReference type="InterPro" id="IPR025714">
    <property type="entry name" value="Methyltranfer_dom"/>
</dbReference>
<dbReference type="Proteomes" id="UP000231252">
    <property type="component" value="Unassembled WGS sequence"/>
</dbReference>
<evidence type="ECO:0000259" key="2">
    <source>
        <dbReference type="Pfam" id="PF13847"/>
    </source>
</evidence>
<dbReference type="PANTHER" id="PTHR43861:SF3">
    <property type="entry name" value="PUTATIVE (AFU_ORTHOLOGUE AFUA_2G14390)-RELATED"/>
    <property type="match status" value="1"/>
</dbReference>
<sequence>DYQYYALQKGKCFQKQWHRNRLILIEELHFLNLRAAVADIGCGSGNVVFAFAGKVKSIVGFDYNTESVEFLLSKIKSDGIINSDASTLDILDAVPELYRNKFDKIIFNEVIEHFDKSEVETVLSNLSKMLKTGGEILITTPNYGISPWTLIELLIDKFKMFPALLGEQHRVKFTLAGLESYCKSAGFFIKRKGTFSLLSVLLAVFGAKFAEYIVKVEVNHLKYFGPQIFLVARK</sequence>
<feature type="domain" description="Methyltransferase" evidence="2">
    <location>
        <begin position="36"/>
        <end position="146"/>
    </location>
</feature>